<dbReference type="KEGG" id="fat:DVK85_09035"/>
<dbReference type="Pfam" id="PF00474">
    <property type="entry name" value="SSF"/>
    <property type="match status" value="1"/>
</dbReference>
<dbReference type="OrthoDB" id="9814523at2"/>
<keyword evidence="6 8" id="KW-0472">Membrane</keyword>
<name>A0A345HFA9_9FLAO</name>
<dbReference type="GO" id="GO:0022857">
    <property type="term" value="F:transmembrane transporter activity"/>
    <property type="evidence" value="ECO:0007669"/>
    <property type="project" value="InterPro"/>
</dbReference>
<dbReference type="PROSITE" id="PS50283">
    <property type="entry name" value="NA_SOLUT_SYMP_3"/>
    <property type="match status" value="1"/>
</dbReference>
<dbReference type="AlphaFoldDB" id="A0A345HFA9"/>
<keyword evidence="3" id="KW-0813">Transport</keyword>
<evidence type="ECO:0000256" key="7">
    <source>
        <dbReference type="RuleBase" id="RU362091"/>
    </source>
</evidence>
<keyword evidence="5 8" id="KW-1133">Transmembrane helix</keyword>
<dbReference type="EMBL" id="CP031188">
    <property type="protein sequence ID" value="AXG75269.1"/>
    <property type="molecule type" value="Genomic_DNA"/>
</dbReference>
<proteinExistence type="inferred from homology"/>
<feature type="transmembrane region" description="Helical" evidence="8">
    <location>
        <begin position="424"/>
        <end position="442"/>
    </location>
</feature>
<evidence type="ECO:0000256" key="8">
    <source>
        <dbReference type="SAM" id="Phobius"/>
    </source>
</evidence>
<feature type="transmembrane region" description="Helical" evidence="8">
    <location>
        <begin position="45"/>
        <end position="69"/>
    </location>
</feature>
<reference evidence="9 10" key="1">
    <citation type="submission" date="2018-07" db="EMBL/GenBank/DDBJ databases">
        <title>Complete genome sequence of Flavobacterium arcticum type strain SM1502T.</title>
        <authorList>
            <person name="Li Y."/>
            <person name="Li D.-D."/>
        </authorList>
    </citation>
    <scope>NUCLEOTIDE SEQUENCE [LARGE SCALE GENOMIC DNA]</scope>
    <source>
        <strain evidence="9 10">SM1502</strain>
    </source>
</reference>
<accession>A0A345HFA9</accession>
<feature type="transmembrane region" description="Helical" evidence="8">
    <location>
        <begin position="395"/>
        <end position="417"/>
    </location>
</feature>
<dbReference type="InterPro" id="IPR001734">
    <property type="entry name" value="Na/solute_symporter"/>
</dbReference>
<dbReference type="PANTHER" id="PTHR48086:SF7">
    <property type="entry name" value="SODIUM-SOLUTE SYMPORTER-RELATED"/>
    <property type="match status" value="1"/>
</dbReference>
<protein>
    <submittedName>
        <fullName evidence="9">Sodium:solute symporter family protein</fullName>
    </submittedName>
</protein>
<evidence type="ECO:0000256" key="6">
    <source>
        <dbReference type="ARBA" id="ARBA00023136"/>
    </source>
</evidence>
<feature type="transmembrane region" description="Helical" evidence="8">
    <location>
        <begin position="310"/>
        <end position="335"/>
    </location>
</feature>
<comment type="similarity">
    <text evidence="2 7">Belongs to the sodium:solute symporter (SSF) (TC 2.A.21) family.</text>
</comment>
<feature type="transmembrane region" description="Helical" evidence="8">
    <location>
        <begin position="448"/>
        <end position="467"/>
    </location>
</feature>
<organism evidence="9 10">
    <name type="scientific">Flavobacterium arcticum</name>
    <dbReference type="NCBI Taxonomy" id="1784713"/>
    <lineage>
        <taxon>Bacteria</taxon>
        <taxon>Pseudomonadati</taxon>
        <taxon>Bacteroidota</taxon>
        <taxon>Flavobacteriia</taxon>
        <taxon>Flavobacteriales</taxon>
        <taxon>Flavobacteriaceae</taxon>
        <taxon>Flavobacterium</taxon>
    </lineage>
</organism>
<gene>
    <name evidence="9" type="ORF">DVK85_09035</name>
</gene>
<dbReference type="PANTHER" id="PTHR48086">
    <property type="entry name" value="SODIUM/PROLINE SYMPORTER-RELATED"/>
    <property type="match status" value="1"/>
</dbReference>
<evidence type="ECO:0000256" key="3">
    <source>
        <dbReference type="ARBA" id="ARBA00022448"/>
    </source>
</evidence>
<feature type="transmembrane region" description="Helical" evidence="8">
    <location>
        <begin position="269"/>
        <end position="290"/>
    </location>
</feature>
<evidence type="ECO:0000313" key="10">
    <source>
        <dbReference type="Proteomes" id="UP000253951"/>
    </source>
</evidence>
<keyword evidence="10" id="KW-1185">Reference proteome</keyword>
<evidence type="ECO:0000256" key="2">
    <source>
        <dbReference type="ARBA" id="ARBA00006434"/>
    </source>
</evidence>
<dbReference type="CDD" id="cd10322">
    <property type="entry name" value="SLC5sbd"/>
    <property type="match status" value="1"/>
</dbReference>
<dbReference type="GO" id="GO:0005886">
    <property type="term" value="C:plasma membrane"/>
    <property type="evidence" value="ECO:0007669"/>
    <property type="project" value="TreeGrafter"/>
</dbReference>
<sequence length="478" mass="51365">MHIVDLLIFIVYLVIMLGVGFYFMKRNKSKEDYYVGGRGMSAGHIGLSVVATDVGGGFSIGLGGLGFIMGLSGSWMLFTGLLGAWISAVFLIPKIYPIAKEHKFLTFPQSLAFHYNTKVALVAGIISLVGYIGFTSSQILAGAKLASATFPSISIINAILIMGVIAIIYTAIGGIKAVIYTDTIQWIILMAGLIGIGIPLGYIHIGGWEAISNTLPDSFMSLTNITFVQFFNWLITIVPIWFVGMTLYQRIYACKDEATAKKAWRIAGLFEWPIMAFMGIALGLFARVGYEQGMFTDIGYAPGVPMDSELGLPLFLRSILPIGLMGLMLSAYFSAIMSTADSCLMAASGNFSTDILGFFKSKRKYDTIKNSQVITLIIGVVAVLLATHMQNVLELMLYSYAFMVSGLLVPVLGTLLLKKPSAKAAMAAMIGGGTTTLVLILTQVKLPYGLDANFFGIAVSALAFAIFQSASGKNKVTA</sequence>
<feature type="transmembrane region" description="Helical" evidence="8">
    <location>
        <begin position="153"/>
        <end position="172"/>
    </location>
</feature>
<evidence type="ECO:0000256" key="4">
    <source>
        <dbReference type="ARBA" id="ARBA00022692"/>
    </source>
</evidence>
<feature type="transmembrane region" description="Helical" evidence="8">
    <location>
        <begin position="225"/>
        <end position="248"/>
    </location>
</feature>
<evidence type="ECO:0000256" key="1">
    <source>
        <dbReference type="ARBA" id="ARBA00004141"/>
    </source>
</evidence>
<feature type="transmembrane region" description="Helical" evidence="8">
    <location>
        <begin position="75"/>
        <end position="98"/>
    </location>
</feature>
<feature type="transmembrane region" description="Helical" evidence="8">
    <location>
        <begin position="119"/>
        <end position="141"/>
    </location>
</feature>
<dbReference type="InterPro" id="IPR050277">
    <property type="entry name" value="Sodium:Solute_Symporter"/>
</dbReference>
<evidence type="ECO:0000256" key="5">
    <source>
        <dbReference type="ARBA" id="ARBA00022989"/>
    </source>
</evidence>
<feature type="transmembrane region" description="Helical" evidence="8">
    <location>
        <begin position="6"/>
        <end position="24"/>
    </location>
</feature>
<feature type="transmembrane region" description="Helical" evidence="8">
    <location>
        <begin position="370"/>
        <end position="389"/>
    </location>
</feature>
<keyword evidence="4 8" id="KW-0812">Transmembrane</keyword>
<dbReference type="InterPro" id="IPR038377">
    <property type="entry name" value="Na/Glc_symporter_sf"/>
</dbReference>
<comment type="subcellular location">
    <subcellularLocation>
        <location evidence="1">Membrane</location>
        <topology evidence="1">Multi-pass membrane protein</topology>
    </subcellularLocation>
</comment>
<dbReference type="Gene3D" id="1.20.1730.10">
    <property type="entry name" value="Sodium/glucose cotransporter"/>
    <property type="match status" value="1"/>
</dbReference>
<dbReference type="Proteomes" id="UP000253951">
    <property type="component" value="Chromosome"/>
</dbReference>
<feature type="transmembrane region" description="Helical" evidence="8">
    <location>
        <begin position="184"/>
        <end position="205"/>
    </location>
</feature>
<evidence type="ECO:0000313" key="9">
    <source>
        <dbReference type="EMBL" id="AXG75269.1"/>
    </source>
</evidence>